<accession>A0A2D0SEC2</accession>
<dbReference type="InterPro" id="IPR016054">
    <property type="entry name" value="LY6_UPA_recep-like"/>
</dbReference>
<evidence type="ECO:0000313" key="3">
    <source>
        <dbReference type="Proteomes" id="UP000221080"/>
    </source>
</evidence>
<protein>
    <submittedName>
        <fullName evidence="4">Lymphocyte antigen-6, epidermis</fullName>
    </submittedName>
</protein>
<feature type="chain" id="PRO_5039926739" evidence="1">
    <location>
        <begin position="21"/>
        <end position="132"/>
    </location>
</feature>
<dbReference type="KEGG" id="ipu:108274880"/>
<proteinExistence type="predicted"/>
<dbReference type="OrthoDB" id="8953894at2759"/>
<organism evidence="3 4">
    <name type="scientific">Ictalurus punctatus</name>
    <name type="common">Channel catfish</name>
    <name type="synonym">Silurus punctatus</name>
    <dbReference type="NCBI Taxonomy" id="7998"/>
    <lineage>
        <taxon>Eukaryota</taxon>
        <taxon>Metazoa</taxon>
        <taxon>Chordata</taxon>
        <taxon>Craniata</taxon>
        <taxon>Vertebrata</taxon>
        <taxon>Euteleostomi</taxon>
        <taxon>Actinopterygii</taxon>
        <taxon>Neopterygii</taxon>
        <taxon>Teleostei</taxon>
        <taxon>Ostariophysi</taxon>
        <taxon>Siluriformes</taxon>
        <taxon>Ictaluridae</taxon>
        <taxon>Ictalurus</taxon>
    </lineage>
</organism>
<evidence type="ECO:0000256" key="1">
    <source>
        <dbReference type="SAM" id="SignalP"/>
    </source>
</evidence>
<feature type="signal peptide" evidence="1">
    <location>
        <begin position="1"/>
        <end position="20"/>
    </location>
</feature>
<sequence>MKFVLLGIAVVIGFFALAESLTCNQCSVSLFNICANPSSVNCTTNTSVCTTSSFTSGSGLLNFNSQNCLESSLCNTTIYTFILGVPYNVSQSCCNTDSCNRLVNSGPSNVQLQLTAVLSATLLACVWGQSVY</sequence>
<keyword evidence="3" id="KW-1185">Reference proteome</keyword>
<evidence type="ECO:0000259" key="2">
    <source>
        <dbReference type="Pfam" id="PF00021"/>
    </source>
</evidence>
<dbReference type="Gene3D" id="2.10.60.10">
    <property type="entry name" value="CD59"/>
    <property type="match status" value="1"/>
</dbReference>
<dbReference type="GeneID" id="108274880"/>
<evidence type="ECO:0000313" key="4">
    <source>
        <dbReference type="RefSeq" id="XP_017340816.2"/>
    </source>
</evidence>
<reference evidence="3" key="1">
    <citation type="journal article" date="2016" name="Nat. Commun.">
        <title>The channel catfish genome sequence provides insights into the evolution of scale formation in teleosts.</title>
        <authorList>
            <person name="Liu Z."/>
            <person name="Liu S."/>
            <person name="Yao J."/>
            <person name="Bao L."/>
            <person name="Zhang J."/>
            <person name="Li Y."/>
            <person name="Jiang C."/>
            <person name="Sun L."/>
            <person name="Wang R."/>
            <person name="Zhang Y."/>
            <person name="Zhou T."/>
            <person name="Zeng Q."/>
            <person name="Fu Q."/>
            <person name="Gao S."/>
            <person name="Li N."/>
            <person name="Koren S."/>
            <person name="Jiang Y."/>
            <person name="Zimin A."/>
            <person name="Xu P."/>
            <person name="Phillippy A.M."/>
            <person name="Geng X."/>
            <person name="Song L."/>
            <person name="Sun F."/>
            <person name="Li C."/>
            <person name="Wang X."/>
            <person name="Chen A."/>
            <person name="Jin Y."/>
            <person name="Yuan Z."/>
            <person name="Yang Y."/>
            <person name="Tan S."/>
            <person name="Peatman E."/>
            <person name="Lu J."/>
            <person name="Qin Z."/>
            <person name="Dunham R."/>
            <person name="Li Z."/>
            <person name="Sonstegard T."/>
            <person name="Feng J."/>
            <person name="Danzmann R.G."/>
            <person name="Schroeder S."/>
            <person name="Scheffler B."/>
            <person name="Duke M.V."/>
            <person name="Ballard L."/>
            <person name="Kucuktas H."/>
            <person name="Kaltenboeck L."/>
            <person name="Liu H."/>
            <person name="Armbruster J."/>
            <person name="Xie Y."/>
            <person name="Kirby M.L."/>
            <person name="Tian Y."/>
            <person name="Flanagan M.E."/>
            <person name="Mu W."/>
            <person name="Waldbieser G.C."/>
        </authorList>
    </citation>
    <scope>NUCLEOTIDE SEQUENCE [LARGE SCALE GENOMIC DNA]</scope>
    <source>
        <strain evidence="3">SDA103</strain>
    </source>
</reference>
<dbReference type="RefSeq" id="XP_017340816.2">
    <property type="nucleotide sequence ID" value="XM_017485327.2"/>
</dbReference>
<reference evidence="4" key="2">
    <citation type="submission" date="2025-08" db="UniProtKB">
        <authorList>
            <consortium name="RefSeq"/>
        </authorList>
    </citation>
    <scope>IDENTIFICATION</scope>
    <source>
        <tissue evidence="4">Blood</tissue>
    </source>
</reference>
<gene>
    <name evidence="4" type="primary">lye</name>
</gene>
<dbReference type="CTD" id="567961"/>
<feature type="domain" description="UPAR/Ly6" evidence="2">
    <location>
        <begin position="20"/>
        <end position="101"/>
    </location>
</feature>
<dbReference type="InterPro" id="IPR045860">
    <property type="entry name" value="Snake_toxin-like_sf"/>
</dbReference>
<dbReference type="Pfam" id="PF00021">
    <property type="entry name" value="UPAR_LY6"/>
    <property type="match status" value="1"/>
</dbReference>
<dbReference type="AlphaFoldDB" id="A0A2D0SEC2"/>
<name>A0A2D0SEC2_ICTPU</name>
<dbReference type="CDD" id="cd00117">
    <property type="entry name" value="TFP"/>
    <property type="match status" value="1"/>
</dbReference>
<dbReference type="SUPFAM" id="SSF57302">
    <property type="entry name" value="Snake toxin-like"/>
    <property type="match status" value="1"/>
</dbReference>
<keyword evidence="1" id="KW-0732">Signal</keyword>
<dbReference type="Proteomes" id="UP000221080">
    <property type="component" value="Chromosome 14"/>
</dbReference>